<reference evidence="5 6" key="1">
    <citation type="submission" date="2024-02" db="EMBL/GenBank/DDBJ databases">
        <authorList>
            <person name="Chen Y."/>
            <person name="Shah S."/>
            <person name="Dougan E. K."/>
            <person name="Thang M."/>
            <person name="Chan C."/>
        </authorList>
    </citation>
    <scope>NUCLEOTIDE SEQUENCE [LARGE SCALE GENOMIC DNA]</scope>
</reference>
<dbReference type="InterPro" id="IPR006094">
    <property type="entry name" value="Oxid_FAD_bind_N"/>
</dbReference>
<dbReference type="PROSITE" id="PS51387">
    <property type="entry name" value="FAD_PCMH"/>
    <property type="match status" value="1"/>
</dbReference>
<sequence length="1349" mass="151765">MAMATSAVPKRLQEHHHWAEPPQRHAHVASHPPRCGGTTAVVLSSLAAACGGRNHSIQRLLRRQRAPSSSEAQQVADARAKLQKAEAEMEAIKRKAEEAEEAVKAATICLEKAQEEQKAAADAMKAAREEVTLEASCEEPTGPVQVRTTVVSTPEEADMVLEKLFTLTDRYHAIDTEVRGWTPGTSPYLKGEVFCWSIYCGDDVDFGNGPRLFINNLNEDGSLKGLVEYFKKYLEDPKISKVFQNYSFDRAQFFRHGCRVAGFAGDTMHLARLQNSDAESYSLKELGRRILDEAWVKEDLPRLMREGQATCPSQLHLHEDLNIRASWVDYSTFDTVVTWRVHKELRYMLSRKRLDQGSLVDFYDKFWLPFAEVLVHIEERGICLDQDFLREQMKVAMTHLKEEEEAFLDFVRAAWEERYPGDERLKEGIQKFNPNSNLQMRQFLYGQEIKTVANFSVGGLGLDKVKIGRQLKDSASREAIEKLVLQNPEVEGLKHLVERGAIAKAMSFLSKFSDATIADSDGRVHTSLNLMTRTGRLSSSNPNLQQIPAMDKDCYQVRSSVVPAPGKSFVIADYGQLDLRVLAHTSGCPHLIEALSTGVDLHSHTAAQMYPHLQKAIDDGEISLEDSDERPDRPLLKDVYCSERRAAKTVNFGIAYGIQPQGVSDKLGCSIKEAEEMIFKWYKAYPKVKTWQEQIVQDAERGDLAVRTYRARPRHLEDLGKKPPYRSFEERERQSQKERQTERDQWWRYIQAKRQAINAPVQGGSADLVAEAMVKAENDEELRSLGYVMVLQVHDELIFEGPEEHAEQALSAVKRIMEHPFLDDYQFKVPLVVDAKVAPLGMTEPPPEQWRSPGMKRSMPRGGAAMGPVGEKAMLSVKARALWPWDVMLPGHFRRFRLVASDLEIVDDLASIWGGQKSLVPWRSAAPGAITMGLGFLLSDLGRLLFHDQVYVIVQAIFFLPISLAIFVVEWSRGSRRAPLPSVSRNAGAEHQKRVEKVASDVKQQSNEGQLFTSRPDRERISSRIVAPRKQKIDTSALKHIVEVDVEKGFVVAEPRLRMVELSHFLLSQGYSVPCVPELDDLTVGGLLMGCGIESTSWKYGMFNEICVAYEIVTAGGEVLKVTEESDKELFYTLPWSHGTHGILVSATLRIIPAKPYVRIQLEHCPDRTSLCKALESSVASGDHEFVEGLAFNPTFAVVMKGSYVDAPAADDEILSLGKWHDAWFFKQVQEKKQGRINGRTRTTEYLHRHSKSSSVILAAMGQHDAVPLVDGMDQSVEHCLGEIIPTRVDHEILLQCQRHPGLFDSHQGVAADVGSRRRRTRRVSHMALPISQQAPRASKHPPSSFRQR</sequence>
<dbReference type="Gene3D" id="3.30.465.10">
    <property type="match status" value="1"/>
</dbReference>
<dbReference type="InterPro" id="IPR001098">
    <property type="entry name" value="DNA-dir_DNA_pol_A_palm_dom"/>
</dbReference>
<name>A0ABP0JET6_9DINO</name>
<feature type="domain" description="FAD-binding PCMH-type" evidence="4">
    <location>
        <begin position="975"/>
        <end position="1154"/>
    </location>
</feature>
<dbReference type="Pfam" id="PF01565">
    <property type="entry name" value="FAD_binding_4"/>
    <property type="match status" value="1"/>
</dbReference>
<accession>A0ABP0JET6</accession>
<dbReference type="InterPro" id="IPR043502">
    <property type="entry name" value="DNA/RNA_pol_sf"/>
</dbReference>
<dbReference type="SUPFAM" id="SSF56176">
    <property type="entry name" value="FAD-binding/transporter-associated domain-like"/>
    <property type="match status" value="1"/>
</dbReference>
<feature type="region of interest" description="Disordered" evidence="3">
    <location>
        <begin position="843"/>
        <end position="863"/>
    </location>
</feature>
<dbReference type="InterPro" id="IPR002298">
    <property type="entry name" value="DNA_polymerase_A"/>
</dbReference>
<protein>
    <recommendedName>
        <fullName evidence="4">FAD-binding PCMH-type domain-containing protein</fullName>
    </recommendedName>
</protein>
<evidence type="ECO:0000256" key="1">
    <source>
        <dbReference type="ARBA" id="ARBA00022705"/>
    </source>
</evidence>
<dbReference type="Proteomes" id="UP001642484">
    <property type="component" value="Unassembled WGS sequence"/>
</dbReference>
<feature type="region of interest" description="Disordered" evidence="3">
    <location>
        <begin position="717"/>
        <end position="740"/>
    </location>
</feature>
<comment type="caution">
    <text evidence="5">The sequence shown here is derived from an EMBL/GenBank/DDBJ whole genome shotgun (WGS) entry which is preliminary data.</text>
</comment>
<dbReference type="Pfam" id="PF01612">
    <property type="entry name" value="DNA_pol_A_exo1"/>
    <property type="match status" value="1"/>
</dbReference>
<dbReference type="Gene3D" id="1.20.1060.10">
    <property type="entry name" value="Taq DNA Polymerase, Chain T, domain 4"/>
    <property type="match status" value="1"/>
</dbReference>
<keyword evidence="1" id="KW-0235">DNA replication</keyword>
<dbReference type="Pfam" id="PF00476">
    <property type="entry name" value="DNA_pol_A"/>
    <property type="match status" value="2"/>
</dbReference>
<dbReference type="InterPro" id="IPR036318">
    <property type="entry name" value="FAD-bd_PCMH-like_sf"/>
</dbReference>
<evidence type="ECO:0000313" key="5">
    <source>
        <dbReference type="EMBL" id="CAK9012913.1"/>
    </source>
</evidence>
<dbReference type="Gene3D" id="1.10.150.20">
    <property type="entry name" value="5' to 3' exonuclease, C-terminal subdomain"/>
    <property type="match status" value="1"/>
</dbReference>
<dbReference type="InterPro" id="IPR002562">
    <property type="entry name" value="3'-5'_exonuclease_dom"/>
</dbReference>
<keyword evidence="6" id="KW-1185">Reference proteome</keyword>
<proteinExistence type="predicted"/>
<dbReference type="SMART" id="SM00482">
    <property type="entry name" value="POLAc"/>
    <property type="match status" value="1"/>
</dbReference>
<dbReference type="PANTHER" id="PTHR10133">
    <property type="entry name" value="DNA POLYMERASE I"/>
    <property type="match status" value="1"/>
</dbReference>
<evidence type="ECO:0000313" key="6">
    <source>
        <dbReference type="Proteomes" id="UP001642484"/>
    </source>
</evidence>
<organism evidence="5 6">
    <name type="scientific">Durusdinium trenchii</name>
    <dbReference type="NCBI Taxonomy" id="1381693"/>
    <lineage>
        <taxon>Eukaryota</taxon>
        <taxon>Sar</taxon>
        <taxon>Alveolata</taxon>
        <taxon>Dinophyceae</taxon>
        <taxon>Suessiales</taxon>
        <taxon>Symbiodiniaceae</taxon>
        <taxon>Durusdinium</taxon>
    </lineage>
</organism>
<dbReference type="SUPFAM" id="SSF53098">
    <property type="entry name" value="Ribonuclease H-like"/>
    <property type="match status" value="1"/>
</dbReference>
<dbReference type="PANTHER" id="PTHR10133:SF27">
    <property type="entry name" value="DNA POLYMERASE NU"/>
    <property type="match status" value="1"/>
</dbReference>
<keyword evidence="2" id="KW-0175">Coiled coil</keyword>
<dbReference type="SUPFAM" id="SSF56672">
    <property type="entry name" value="DNA/RNA polymerases"/>
    <property type="match status" value="1"/>
</dbReference>
<dbReference type="EMBL" id="CAXAMN010005224">
    <property type="protein sequence ID" value="CAK9012913.1"/>
    <property type="molecule type" value="Genomic_DNA"/>
</dbReference>
<feature type="region of interest" description="Disordered" evidence="3">
    <location>
        <begin position="1"/>
        <end position="33"/>
    </location>
</feature>
<feature type="region of interest" description="Disordered" evidence="3">
    <location>
        <begin position="1327"/>
        <end position="1349"/>
    </location>
</feature>
<feature type="compositionally biased region" description="Basic and acidic residues" evidence="3">
    <location>
        <begin position="11"/>
        <end position="23"/>
    </location>
</feature>
<dbReference type="PRINTS" id="PR00868">
    <property type="entry name" value="DNAPOLI"/>
</dbReference>
<dbReference type="InterPro" id="IPR016166">
    <property type="entry name" value="FAD-bd_PCMH"/>
</dbReference>
<feature type="coiled-coil region" evidence="2">
    <location>
        <begin position="68"/>
        <end position="130"/>
    </location>
</feature>
<evidence type="ECO:0000259" key="4">
    <source>
        <dbReference type="PROSITE" id="PS51387"/>
    </source>
</evidence>
<dbReference type="InterPro" id="IPR016169">
    <property type="entry name" value="FAD-bd_PCMH_sub2"/>
</dbReference>
<evidence type="ECO:0000256" key="3">
    <source>
        <dbReference type="SAM" id="MobiDB-lite"/>
    </source>
</evidence>
<dbReference type="InterPro" id="IPR036397">
    <property type="entry name" value="RNaseH_sf"/>
</dbReference>
<dbReference type="Gene3D" id="3.30.420.10">
    <property type="entry name" value="Ribonuclease H-like superfamily/Ribonuclease H"/>
    <property type="match status" value="1"/>
</dbReference>
<dbReference type="Gene3D" id="3.30.70.370">
    <property type="match status" value="1"/>
</dbReference>
<gene>
    <name evidence="5" type="ORF">CCMP2556_LOCUS11042</name>
</gene>
<evidence type="ECO:0000256" key="2">
    <source>
        <dbReference type="SAM" id="Coils"/>
    </source>
</evidence>
<dbReference type="InterPro" id="IPR012337">
    <property type="entry name" value="RNaseH-like_sf"/>
</dbReference>